<keyword evidence="3" id="KW-1185">Reference proteome</keyword>
<feature type="compositionally biased region" description="Basic and acidic residues" evidence="1">
    <location>
        <begin position="89"/>
        <end position="109"/>
    </location>
</feature>
<name>A0A453NDR9_AEGTS</name>
<organism evidence="2 3">
    <name type="scientific">Aegilops tauschii subsp. strangulata</name>
    <name type="common">Goatgrass</name>
    <dbReference type="NCBI Taxonomy" id="200361"/>
    <lineage>
        <taxon>Eukaryota</taxon>
        <taxon>Viridiplantae</taxon>
        <taxon>Streptophyta</taxon>
        <taxon>Embryophyta</taxon>
        <taxon>Tracheophyta</taxon>
        <taxon>Spermatophyta</taxon>
        <taxon>Magnoliopsida</taxon>
        <taxon>Liliopsida</taxon>
        <taxon>Poales</taxon>
        <taxon>Poaceae</taxon>
        <taxon>BOP clade</taxon>
        <taxon>Pooideae</taxon>
        <taxon>Triticodae</taxon>
        <taxon>Triticeae</taxon>
        <taxon>Triticinae</taxon>
        <taxon>Aegilops</taxon>
    </lineage>
</organism>
<evidence type="ECO:0000256" key="1">
    <source>
        <dbReference type="SAM" id="MobiDB-lite"/>
    </source>
</evidence>
<accession>A0A453NDR9</accession>
<protein>
    <recommendedName>
        <fullName evidence="4">FBD domain-containing protein</fullName>
    </recommendedName>
</protein>
<evidence type="ECO:0008006" key="4">
    <source>
        <dbReference type="Google" id="ProtNLM"/>
    </source>
</evidence>
<evidence type="ECO:0000313" key="2">
    <source>
        <dbReference type="EnsemblPlants" id="AET6Gv20333700.10"/>
    </source>
</evidence>
<reference evidence="3" key="1">
    <citation type="journal article" date="2014" name="Science">
        <title>Ancient hybridizations among the ancestral genomes of bread wheat.</title>
        <authorList>
            <consortium name="International Wheat Genome Sequencing Consortium,"/>
            <person name="Marcussen T."/>
            <person name="Sandve S.R."/>
            <person name="Heier L."/>
            <person name="Spannagl M."/>
            <person name="Pfeifer M."/>
            <person name="Jakobsen K.S."/>
            <person name="Wulff B.B."/>
            <person name="Steuernagel B."/>
            <person name="Mayer K.F."/>
            <person name="Olsen O.A."/>
        </authorList>
    </citation>
    <scope>NUCLEOTIDE SEQUENCE [LARGE SCALE GENOMIC DNA]</scope>
    <source>
        <strain evidence="3">cv. AL8/78</strain>
    </source>
</reference>
<reference evidence="3" key="2">
    <citation type="journal article" date="2017" name="Nat. Plants">
        <title>The Aegilops tauschii genome reveals multiple impacts of transposons.</title>
        <authorList>
            <person name="Zhao G."/>
            <person name="Zou C."/>
            <person name="Li K."/>
            <person name="Wang K."/>
            <person name="Li T."/>
            <person name="Gao L."/>
            <person name="Zhang X."/>
            <person name="Wang H."/>
            <person name="Yang Z."/>
            <person name="Liu X."/>
            <person name="Jiang W."/>
            <person name="Mao L."/>
            <person name="Kong X."/>
            <person name="Jiao Y."/>
            <person name="Jia J."/>
        </authorList>
    </citation>
    <scope>NUCLEOTIDE SEQUENCE [LARGE SCALE GENOMIC DNA]</scope>
    <source>
        <strain evidence="3">cv. AL8/78</strain>
    </source>
</reference>
<feature type="compositionally biased region" description="Polar residues" evidence="1">
    <location>
        <begin position="76"/>
        <end position="88"/>
    </location>
</feature>
<sequence>MLTSLKILKINCSDNVLPLSDVESDGMYQLPIDTLEIWPCGATGKELTRLLSHFMNLSKLAISYCEKIAMLRVMEQQETTRTASSSSDNKAEQTHIEQQQQHRQEERRK</sequence>
<feature type="region of interest" description="Disordered" evidence="1">
    <location>
        <begin position="76"/>
        <end position="109"/>
    </location>
</feature>
<dbReference type="AlphaFoldDB" id="A0A453NDR9"/>
<dbReference type="Gramene" id="AET6Gv20333700.10">
    <property type="protein sequence ID" value="AET6Gv20333700.10"/>
    <property type="gene ID" value="AET6Gv20333700"/>
</dbReference>
<reference evidence="2" key="5">
    <citation type="journal article" date="2021" name="G3 (Bethesda)">
        <title>Aegilops tauschii genome assembly Aet v5.0 features greater sequence contiguity and improved annotation.</title>
        <authorList>
            <person name="Wang L."/>
            <person name="Zhu T."/>
            <person name="Rodriguez J.C."/>
            <person name="Deal K.R."/>
            <person name="Dubcovsky J."/>
            <person name="McGuire P.E."/>
            <person name="Lux T."/>
            <person name="Spannagl M."/>
            <person name="Mayer K.F.X."/>
            <person name="Baldrich P."/>
            <person name="Meyers B.C."/>
            <person name="Huo N."/>
            <person name="Gu Y.Q."/>
            <person name="Zhou H."/>
            <person name="Devos K.M."/>
            <person name="Bennetzen J.L."/>
            <person name="Unver T."/>
            <person name="Budak H."/>
            <person name="Gulick P.J."/>
            <person name="Galiba G."/>
            <person name="Kalapos B."/>
            <person name="Nelson D.R."/>
            <person name="Li P."/>
            <person name="You F.M."/>
            <person name="Luo M.C."/>
            <person name="Dvorak J."/>
        </authorList>
    </citation>
    <scope>NUCLEOTIDE SEQUENCE [LARGE SCALE GENOMIC DNA]</scope>
    <source>
        <strain evidence="2">cv. AL8/78</strain>
    </source>
</reference>
<dbReference type="EnsemblPlants" id="AET6Gv20333700.10">
    <property type="protein sequence ID" value="AET6Gv20333700.10"/>
    <property type="gene ID" value="AET6Gv20333700"/>
</dbReference>
<proteinExistence type="predicted"/>
<reference evidence="2" key="4">
    <citation type="submission" date="2019-03" db="UniProtKB">
        <authorList>
            <consortium name="EnsemblPlants"/>
        </authorList>
    </citation>
    <scope>IDENTIFICATION</scope>
</reference>
<dbReference type="Proteomes" id="UP000015105">
    <property type="component" value="Chromosome 6D"/>
</dbReference>
<reference evidence="2" key="3">
    <citation type="journal article" date="2017" name="Nature">
        <title>Genome sequence of the progenitor of the wheat D genome Aegilops tauschii.</title>
        <authorList>
            <person name="Luo M.C."/>
            <person name="Gu Y.Q."/>
            <person name="Puiu D."/>
            <person name="Wang H."/>
            <person name="Twardziok S.O."/>
            <person name="Deal K.R."/>
            <person name="Huo N."/>
            <person name="Zhu T."/>
            <person name="Wang L."/>
            <person name="Wang Y."/>
            <person name="McGuire P.E."/>
            <person name="Liu S."/>
            <person name="Long H."/>
            <person name="Ramasamy R.K."/>
            <person name="Rodriguez J.C."/>
            <person name="Van S.L."/>
            <person name="Yuan L."/>
            <person name="Wang Z."/>
            <person name="Xia Z."/>
            <person name="Xiao L."/>
            <person name="Anderson O.D."/>
            <person name="Ouyang S."/>
            <person name="Liang Y."/>
            <person name="Zimin A.V."/>
            <person name="Pertea G."/>
            <person name="Qi P."/>
            <person name="Bennetzen J.L."/>
            <person name="Dai X."/>
            <person name="Dawson M.W."/>
            <person name="Muller H.G."/>
            <person name="Kugler K."/>
            <person name="Rivarola-Duarte L."/>
            <person name="Spannagl M."/>
            <person name="Mayer K.F.X."/>
            <person name="Lu F.H."/>
            <person name="Bevan M.W."/>
            <person name="Leroy P."/>
            <person name="Li P."/>
            <person name="You F.M."/>
            <person name="Sun Q."/>
            <person name="Liu Z."/>
            <person name="Lyons E."/>
            <person name="Wicker T."/>
            <person name="Salzberg S.L."/>
            <person name="Devos K.M."/>
            <person name="Dvorak J."/>
        </authorList>
    </citation>
    <scope>NUCLEOTIDE SEQUENCE [LARGE SCALE GENOMIC DNA]</scope>
    <source>
        <strain evidence="2">cv. AL8/78</strain>
    </source>
</reference>
<evidence type="ECO:0000313" key="3">
    <source>
        <dbReference type="Proteomes" id="UP000015105"/>
    </source>
</evidence>